<dbReference type="Gene3D" id="1.10.10.2840">
    <property type="entry name" value="PucR C-terminal helix-turn-helix domain"/>
    <property type="match status" value="2"/>
</dbReference>
<evidence type="ECO:0000256" key="1">
    <source>
        <dbReference type="SAM" id="MobiDB-lite"/>
    </source>
</evidence>
<dbReference type="Pfam" id="PF13556">
    <property type="entry name" value="HTH_30"/>
    <property type="match status" value="2"/>
</dbReference>
<feature type="domain" description="PucR C-terminal helix-turn-helix" evidence="2">
    <location>
        <begin position="310"/>
        <end position="366"/>
    </location>
</feature>
<reference evidence="3 4" key="1">
    <citation type="submission" date="2022-05" db="EMBL/GenBank/DDBJ databases">
        <authorList>
            <person name="Zhou X."/>
            <person name="Li K."/>
            <person name="Man Y."/>
        </authorList>
    </citation>
    <scope>NUCLEOTIDE SEQUENCE [LARGE SCALE GENOMIC DNA]</scope>
    <source>
        <strain evidence="3 4">MS405</strain>
    </source>
</reference>
<dbReference type="PANTHER" id="PTHR33744">
    <property type="entry name" value="CARBOHYDRATE DIACID REGULATOR"/>
    <property type="match status" value="1"/>
</dbReference>
<dbReference type="EMBL" id="CP097289">
    <property type="protein sequence ID" value="UQT54588.1"/>
    <property type="molecule type" value="Genomic_DNA"/>
</dbReference>
<name>A0ABY4PNJ4_9ACTN</name>
<feature type="region of interest" description="Disordered" evidence="1">
    <location>
        <begin position="472"/>
        <end position="491"/>
    </location>
</feature>
<evidence type="ECO:0000259" key="2">
    <source>
        <dbReference type="Pfam" id="PF13556"/>
    </source>
</evidence>
<dbReference type="RefSeq" id="WP_249586080.1">
    <property type="nucleotide sequence ID" value="NZ_BAAAQL010000002.1"/>
</dbReference>
<sequence>MTESRAGRAQHGAGPAPAPAVEDTPCRAARRLTQAAGRSDAALIAEAAALAGGWAALVTPAAGALHSHPHSAGPAGVRAAAHPRSHPHLTIQPAADAVLVLGPGKATPAPRVALIAQLTVDLLLVLARQADETRGAEQRLHGAALHLLLSGHHRLAADMLGGSTATHATHATVYRLAGSNAHTAHQALWRAAQPGAPLGSTTTRMLVSLAARELVVVALHGARGDQSATLPLLARIAERHQLSGGAADPAPLDMVPTAWAEAGAARNSAAVGCLVPAAGLGAHGLLRVLPADRLAAWSAAVLQPLDRDQRRTLEAWLRSGSAQAAAPALDVSEGTVRSRLRGIGALLAADLERPTAQAQLLLALRAPAPPDPAASYVRLPATPLPPELLGSGQAERWASALLAPLDTRLRTALRCWLGQRGRTAPAAAELGLHRATLTAWLNKCGDTLGLDLSSVTVRAELHLAAETLATPGEAQAALPRRGGRTYRGPRP</sequence>
<protein>
    <submittedName>
        <fullName evidence="3">Helix-turn-helix domain-containing protein</fullName>
    </submittedName>
</protein>
<dbReference type="Proteomes" id="UP000829992">
    <property type="component" value="Chromosome"/>
</dbReference>
<keyword evidence="4" id="KW-1185">Reference proteome</keyword>
<proteinExistence type="predicted"/>
<dbReference type="PANTHER" id="PTHR33744:SF1">
    <property type="entry name" value="DNA-BINDING TRANSCRIPTIONAL ACTIVATOR ADER"/>
    <property type="match status" value="1"/>
</dbReference>
<evidence type="ECO:0000313" key="3">
    <source>
        <dbReference type="EMBL" id="UQT54588.1"/>
    </source>
</evidence>
<organism evidence="3 4">
    <name type="scientific">Streptomyces durmitorensis</name>
    <dbReference type="NCBI Taxonomy" id="319947"/>
    <lineage>
        <taxon>Bacteria</taxon>
        <taxon>Bacillati</taxon>
        <taxon>Actinomycetota</taxon>
        <taxon>Actinomycetes</taxon>
        <taxon>Kitasatosporales</taxon>
        <taxon>Streptomycetaceae</taxon>
        <taxon>Streptomyces</taxon>
    </lineage>
</organism>
<accession>A0ABY4PNJ4</accession>
<feature type="domain" description="PucR C-terminal helix-turn-helix" evidence="2">
    <location>
        <begin position="409"/>
        <end position="465"/>
    </location>
</feature>
<dbReference type="InterPro" id="IPR051448">
    <property type="entry name" value="CdaR-like_regulators"/>
</dbReference>
<dbReference type="InterPro" id="IPR042070">
    <property type="entry name" value="PucR_C-HTH_sf"/>
</dbReference>
<feature type="region of interest" description="Disordered" evidence="1">
    <location>
        <begin position="1"/>
        <end position="23"/>
    </location>
</feature>
<dbReference type="InterPro" id="IPR025736">
    <property type="entry name" value="PucR_C-HTH_dom"/>
</dbReference>
<evidence type="ECO:0000313" key="4">
    <source>
        <dbReference type="Proteomes" id="UP000829992"/>
    </source>
</evidence>
<feature type="compositionally biased region" description="Basic residues" evidence="1">
    <location>
        <begin position="481"/>
        <end position="491"/>
    </location>
</feature>
<gene>
    <name evidence="3" type="ORF">M4V62_05460</name>
</gene>